<accession>A0A0B7AIU0</accession>
<reference evidence="2" key="1">
    <citation type="submission" date="2014-12" db="EMBL/GenBank/DDBJ databases">
        <title>Insight into the proteome of Arion vulgaris.</title>
        <authorList>
            <person name="Aradska J."/>
            <person name="Bulat T."/>
            <person name="Smidak R."/>
            <person name="Sarate P."/>
            <person name="Gangsoo J."/>
            <person name="Sialana F."/>
            <person name="Bilban M."/>
            <person name="Lubec G."/>
        </authorList>
    </citation>
    <scope>NUCLEOTIDE SEQUENCE</scope>
    <source>
        <tissue evidence="2">Skin</tissue>
    </source>
</reference>
<protein>
    <submittedName>
        <fullName evidence="2">Uncharacterized protein</fullName>
    </submittedName>
</protein>
<dbReference type="Pfam" id="PF06903">
    <property type="entry name" value="VirK"/>
    <property type="match status" value="1"/>
</dbReference>
<proteinExistence type="predicted"/>
<evidence type="ECO:0000313" key="2">
    <source>
        <dbReference type="EMBL" id="CEK79956.1"/>
    </source>
</evidence>
<organism evidence="2">
    <name type="scientific">Arion vulgaris</name>
    <dbReference type="NCBI Taxonomy" id="1028688"/>
    <lineage>
        <taxon>Eukaryota</taxon>
        <taxon>Metazoa</taxon>
        <taxon>Spiralia</taxon>
        <taxon>Lophotrochozoa</taxon>
        <taxon>Mollusca</taxon>
        <taxon>Gastropoda</taxon>
        <taxon>Heterobranchia</taxon>
        <taxon>Euthyneura</taxon>
        <taxon>Panpulmonata</taxon>
        <taxon>Eupulmonata</taxon>
        <taxon>Stylommatophora</taxon>
        <taxon>Helicina</taxon>
        <taxon>Arionoidea</taxon>
        <taxon>Arionidae</taxon>
        <taxon>Arion</taxon>
    </lineage>
</organism>
<sequence length="356" mass="40693">MKTFNIKHTPFISDVSKTSQNFTLSSDVFQDDDWATNQIRTTSACDMTWKRISDTTLIAITGPECIGSLRTNQVRIGLSMILTKDQLQLTEGWYKLSHGTQLTELKISHILQKLPVADTLRFDRNKIRNSGLQQTGNDVYSADKPPRSDNSLKQPSWTENVVKPAVIFRNKEINKKKIPNIDRRISERIRRKTILRSFQEVLAALTYGYNVYFRIDLSMCLTPDQVNTARTVFGGKVKNFVITRQKNTSKRRRNSIYFLSQKNRIGNTGPELIIRNVTLKNDGYVEVKIHQIDHDSPWTSQGYHFECRLDSGYTGYGGVTMALSPVNKVKANYNMKALTKSDVEGRDINLFADLDQ</sequence>
<feature type="region of interest" description="Disordered" evidence="1">
    <location>
        <begin position="131"/>
        <end position="154"/>
    </location>
</feature>
<dbReference type="EMBL" id="HACG01033091">
    <property type="protein sequence ID" value="CEK79956.1"/>
    <property type="molecule type" value="Transcribed_RNA"/>
</dbReference>
<evidence type="ECO:0000256" key="1">
    <source>
        <dbReference type="SAM" id="MobiDB-lite"/>
    </source>
</evidence>
<dbReference type="AlphaFoldDB" id="A0A0B7AIU0"/>
<dbReference type="InterPro" id="IPR010694">
    <property type="entry name" value="Uncharacterised_VirK"/>
</dbReference>
<name>A0A0B7AIU0_9EUPU</name>
<gene>
    <name evidence="2" type="primary">ORF118327</name>
</gene>